<dbReference type="SMART" id="SM00231">
    <property type="entry name" value="FA58C"/>
    <property type="match status" value="1"/>
</dbReference>
<keyword evidence="3" id="KW-1185">Reference proteome</keyword>
<feature type="non-terminal residue" evidence="2">
    <location>
        <position position="138"/>
    </location>
</feature>
<dbReference type="STRING" id="45351.A7RZ20"/>
<dbReference type="CDD" id="cd00057">
    <property type="entry name" value="FA58C"/>
    <property type="match status" value="1"/>
</dbReference>
<dbReference type="eggNOG" id="KOG3516">
    <property type="taxonomic scope" value="Eukaryota"/>
</dbReference>
<dbReference type="InParanoid" id="A7RZ20"/>
<proteinExistence type="predicted"/>
<evidence type="ECO:0000313" key="2">
    <source>
        <dbReference type="EMBL" id="EDO43329.1"/>
    </source>
</evidence>
<sequence length="138" mass="15485">FGMENKTIPDSSINASSVAGPGYEPAKARLNGNGAWCGVFSTDGLYVDLGKVRKISKVGIQGHPTEEKWTSKIKLHYSVDGLRWYIYEPTRDKLEHTANGDKTTVVYLLLVKARRARYVMFQPVTWQSAPCMRVEIYG</sequence>
<dbReference type="Gene3D" id="2.60.120.260">
    <property type="entry name" value="Galactose-binding domain-like"/>
    <property type="match status" value="1"/>
</dbReference>
<dbReference type="Pfam" id="PF00754">
    <property type="entry name" value="F5_F8_type_C"/>
    <property type="match status" value="1"/>
</dbReference>
<name>A7RZ20_NEMVE</name>
<accession>A7RZ20</accession>
<reference evidence="2 3" key="1">
    <citation type="journal article" date="2007" name="Science">
        <title>Sea anemone genome reveals ancestral eumetazoan gene repertoire and genomic organization.</title>
        <authorList>
            <person name="Putnam N.H."/>
            <person name="Srivastava M."/>
            <person name="Hellsten U."/>
            <person name="Dirks B."/>
            <person name="Chapman J."/>
            <person name="Salamov A."/>
            <person name="Terry A."/>
            <person name="Shapiro H."/>
            <person name="Lindquist E."/>
            <person name="Kapitonov V.V."/>
            <person name="Jurka J."/>
            <person name="Genikhovich G."/>
            <person name="Grigoriev I.V."/>
            <person name="Lucas S.M."/>
            <person name="Steele R.E."/>
            <person name="Finnerty J.R."/>
            <person name="Technau U."/>
            <person name="Martindale M.Q."/>
            <person name="Rokhsar D.S."/>
        </authorList>
    </citation>
    <scope>NUCLEOTIDE SEQUENCE [LARGE SCALE GENOMIC DNA]</scope>
    <source>
        <strain evidence="3">CH2 X CH6</strain>
    </source>
</reference>
<dbReference type="PROSITE" id="PS50022">
    <property type="entry name" value="FA58C_3"/>
    <property type="match status" value="1"/>
</dbReference>
<dbReference type="AlphaFoldDB" id="A7RZ20"/>
<protein>
    <recommendedName>
        <fullName evidence="1">F5/8 type C domain-containing protein</fullName>
    </recommendedName>
</protein>
<dbReference type="SUPFAM" id="SSF49785">
    <property type="entry name" value="Galactose-binding domain-like"/>
    <property type="match status" value="1"/>
</dbReference>
<gene>
    <name evidence="2" type="ORF">NEMVEDRAFT_v1g98343</name>
</gene>
<feature type="non-terminal residue" evidence="2">
    <location>
        <position position="1"/>
    </location>
</feature>
<dbReference type="PANTHER" id="PTHR24543:SF291">
    <property type="entry name" value="SMOKE ALARM, ISOFORM D"/>
    <property type="match status" value="1"/>
</dbReference>
<feature type="domain" description="F5/8 type C" evidence="1">
    <location>
        <begin position="1"/>
        <end position="138"/>
    </location>
</feature>
<evidence type="ECO:0000313" key="3">
    <source>
        <dbReference type="Proteomes" id="UP000001593"/>
    </source>
</evidence>
<dbReference type="InterPro" id="IPR000421">
    <property type="entry name" value="FA58C"/>
</dbReference>
<organism evidence="2 3">
    <name type="scientific">Nematostella vectensis</name>
    <name type="common">Starlet sea anemone</name>
    <dbReference type="NCBI Taxonomy" id="45351"/>
    <lineage>
        <taxon>Eukaryota</taxon>
        <taxon>Metazoa</taxon>
        <taxon>Cnidaria</taxon>
        <taxon>Anthozoa</taxon>
        <taxon>Hexacorallia</taxon>
        <taxon>Actiniaria</taxon>
        <taxon>Edwardsiidae</taxon>
        <taxon>Nematostella</taxon>
    </lineage>
</organism>
<evidence type="ECO:0000259" key="1">
    <source>
        <dbReference type="PROSITE" id="PS50022"/>
    </source>
</evidence>
<dbReference type="PANTHER" id="PTHR24543">
    <property type="entry name" value="MULTICOPPER OXIDASE-RELATED"/>
    <property type="match status" value="1"/>
</dbReference>
<dbReference type="EMBL" id="DS469555">
    <property type="protein sequence ID" value="EDO43329.1"/>
    <property type="molecule type" value="Genomic_DNA"/>
</dbReference>
<dbReference type="HOGENOM" id="CLU_030066_1_2_1"/>
<dbReference type="PhylomeDB" id="A7RZ20"/>
<dbReference type="InterPro" id="IPR008979">
    <property type="entry name" value="Galactose-bd-like_sf"/>
</dbReference>
<dbReference type="Proteomes" id="UP000001593">
    <property type="component" value="Unassembled WGS sequence"/>
</dbReference>